<evidence type="ECO:0000256" key="2">
    <source>
        <dbReference type="ARBA" id="ARBA00023125"/>
    </source>
</evidence>
<sequence>MSGLVAYWLPGLRAAMDPPTARCDTVAMSVTTEHPNRELPFFSETRQEIQPGLTVALTDYAAQDAVSGSMESPGDSEFIHLNCILEGRFQACIRDVRMQYGGGDLSMGYSDGEVFSMPVGQRFRNLAVMATPDKLWELAGDELTVLRLADRPRFFVRNAGYHLDVARQAEQLAIRLSQGGDSRLRLHAAVLDYLHWLLSAFREPAAAVTTISERDRRRLYLARDRLLSDLSQPPTLAELASETGLNQYKLKNGFRALFGTSVYALFQQQRMQAARALLRRHNVTETAVMMGYSNVSHFSAAFRKQFGVLPRDLRG</sequence>
<keyword evidence="3" id="KW-0804">Transcription</keyword>
<keyword evidence="6" id="KW-1185">Reference proteome</keyword>
<organism evidence="5 6">
    <name type="scientific">Marinobacter xestospongiae</name>
    <dbReference type="NCBI Taxonomy" id="994319"/>
    <lineage>
        <taxon>Bacteria</taxon>
        <taxon>Pseudomonadati</taxon>
        <taxon>Pseudomonadota</taxon>
        <taxon>Gammaproteobacteria</taxon>
        <taxon>Pseudomonadales</taxon>
        <taxon>Marinobacteraceae</taxon>
        <taxon>Marinobacter</taxon>
    </lineage>
</organism>
<dbReference type="InterPro" id="IPR020449">
    <property type="entry name" value="Tscrpt_reg_AraC-type_HTH"/>
</dbReference>
<dbReference type="PROSITE" id="PS00041">
    <property type="entry name" value="HTH_ARAC_FAMILY_1"/>
    <property type="match status" value="1"/>
</dbReference>
<dbReference type="InterPro" id="IPR018060">
    <property type="entry name" value="HTH_AraC"/>
</dbReference>
<dbReference type="SUPFAM" id="SSF46689">
    <property type="entry name" value="Homeodomain-like"/>
    <property type="match status" value="2"/>
</dbReference>
<keyword evidence="1" id="KW-0805">Transcription regulation</keyword>
<proteinExistence type="predicted"/>
<evidence type="ECO:0000256" key="1">
    <source>
        <dbReference type="ARBA" id="ARBA00023015"/>
    </source>
</evidence>
<evidence type="ECO:0000259" key="4">
    <source>
        <dbReference type="PROSITE" id="PS01124"/>
    </source>
</evidence>
<keyword evidence="2" id="KW-0238">DNA-binding</keyword>
<dbReference type="InterPro" id="IPR009057">
    <property type="entry name" value="Homeodomain-like_sf"/>
</dbReference>
<comment type="caution">
    <text evidence="5">The sequence shown here is derived from an EMBL/GenBank/DDBJ whole genome shotgun (WGS) entry which is preliminary data.</text>
</comment>
<dbReference type="SMART" id="SM00342">
    <property type="entry name" value="HTH_ARAC"/>
    <property type="match status" value="1"/>
</dbReference>
<protein>
    <submittedName>
        <fullName evidence="5">AraC family transcriptional regulator</fullName>
    </submittedName>
</protein>
<accession>A0ABU3VW87</accession>
<dbReference type="PANTHER" id="PTHR47893">
    <property type="entry name" value="REGULATORY PROTEIN PCHR"/>
    <property type="match status" value="1"/>
</dbReference>
<name>A0ABU3VW87_9GAMM</name>
<evidence type="ECO:0000313" key="6">
    <source>
        <dbReference type="Proteomes" id="UP001269819"/>
    </source>
</evidence>
<evidence type="ECO:0000313" key="5">
    <source>
        <dbReference type="EMBL" id="MDV2078535.1"/>
    </source>
</evidence>
<evidence type="ECO:0000256" key="3">
    <source>
        <dbReference type="ARBA" id="ARBA00023163"/>
    </source>
</evidence>
<dbReference type="Gene3D" id="1.10.10.60">
    <property type="entry name" value="Homeodomain-like"/>
    <property type="match status" value="1"/>
</dbReference>
<dbReference type="InterPro" id="IPR018062">
    <property type="entry name" value="HTH_AraC-typ_CS"/>
</dbReference>
<feature type="domain" description="HTH araC/xylS-type" evidence="4">
    <location>
        <begin position="220"/>
        <end position="315"/>
    </location>
</feature>
<dbReference type="PROSITE" id="PS01124">
    <property type="entry name" value="HTH_ARAC_FAMILY_2"/>
    <property type="match status" value="1"/>
</dbReference>
<dbReference type="Pfam" id="PF12833">
    <property type="entry name" value="HTH_18"/>
    <property type="match status" value="1"/>
</dbReference>
<dbReference type="PRINTS" id="PR00032">
    <property type="entry name" value="HTHARAC"/>
</dbReference>
<dbReference type="Proteomes" id="UP001269819">
    <property type="component" value="Unassembled WGS sequence"/>
</dbReference>
<dbReference type="PANTHER" id="PTHR47893:SF1">
    <property type="entry name" value="REGULATORY PROTEIN PCHR"/>
    <property type="match status" value="1"/>
</dbReference>
<dbReference type="RefSeq" id="WP_316973288.1">
    <property type="nucleotide sequence ID" value="NZ_JAWIIJ010000004.1"/>
</dbReference>
<dbReference type="InterPro" id="IPR053142">
    <property type="entry name" value="PchR_regulatory_protein"/>
</dbReference>
<gene>
    <name evidence="5" type="ORF">RYS15_07555</name>
</gene>
<reference evidence="5 6" key="1">
    <citation type="submission" date="2023-10" db="EMBL/GenBank/DDBJ databases">
        <title>Characteristics and mechanism of a salt-tolerant marine origin heterotrophic nitrifying- aerobic denitrifying bacteria Marinobacter xestospongiae HN1.</title>
        <authorList>
            <person name="Qi R."/>
        </authorList>
    </citation>
    <scope>NUCLEOTIDE SEQUENCE [LARGE SCALE GENOMIC DNA]</scope>
    <source>
        <strain evidence="5 6">HN1</strain>
    </source>
</reference>
<dbReference type="EMBL" id="JAWIIJ010000004">
    <property type="protein sequence ID" value="MDV2078535.1"/>
    <property type="molecule type" value="Genomic_DNA"/>
</dbReference>